<reference evidence="1 2" key="1">
    <citation type="journal article" date="2020" name="Nature">
        <title>Six reference-quality genomes reveal evolution of bat adaptations.</title>
        <authorList>
            <person name="Jebb D."/>
            <person name="Huang Z."/>
            <person name="Pippel M."/>
            <person name="Hughes G.M."/>
            <person name="Lavrichenko K."/>
            <person name="Devanna P."/>
            <person name="Winkler S."/>
            <person name="Jermiin L.S."/>
            <person name="Skirmuntt E.C."/>
            <person name="Katzourakis A."/>
            <person name="Burkitt-Gray L."/>
            <person name="Ray D.A."/>
            <person name="Sullivan K.A.M."/>
            <person name="Roscito J.G."/>
            <person name="Kirilenko B.M."/>
            <person name="Davalos L.M."/>
            <person name="Corthals A.P."/>
            <person name="Power M.L."/>
            <person name="Jones G."/>
            <person name="Ransome R.D."/>
            <person name="Dechmann D.K.N."/>
            <person name="Locatelli A.G."/>
            <person name="Puechmaille S.J."/>
            <person name="Fedrigo O."/>
            <person name="Jarvis E.D."/>
            <person name="Hiller M."/>
            <person name="Vernes S.C."/>
            <person name="Myers E.W."/>
            <person name="Teeling E.C."/>
        </authorList>
    </citation>
    <scope>NUCLEOTIDE SEQUENCE [LARGE SCALE GENOMIC DNA]</scope>
    <source>
        <strain evidence="1">MRouAeg1</strain>
        <tissue evidence="1">Muscle</tissue>
    </source>
</reference>
<keyword evidence="2" id="KW-1185">Reference proteome</keyword>
<dbReference type="EMBL" id="JACASE010000015">
    <property type="protein sequence ID" value="KAF6405085.1"/>
    <property type="molecule type" value="Genomic_DNA"/>
</dbReference>
<protein>
    <submittedName>
        <fullName evidence="1">Uncharacterized protein</fullName>
    </submittedName>
</protein>
<comment type="caution">
    <text evidence="1">The sequence shown here is derived from an EMBL/GenBank/DDBJ whole genome shotgun (WGS) entry which is preliminary data.</text>
</comment>
<accession>A0A7J8C2J5</accession>
<organism evidence="1 2">
    <name type="scientific">Rousettus aegyptiacus</name>
    <name type="common">Egyptian fruit bat</name>
    <name type="synonym">Pteropus aegyptiacus</name>
    <dbReference type="NCBI Taxonomy" id="9407"/>
    <lineage>
        <taxon>Eukaryota</taxon>
        <taxon>Metazoa</taxon>
        <taxon>Chordata</taxon>
        <taxon>Craniata</taxon>
        <taxon>Vertebrata</taxon>
        <taxon>Euteleostomi</taxon>
        <taxon>Mammalia</taxon>
        <taxon>Eutheria</taxon>
        <taxon>Laurasiatheria</taxon>
        <taxon>Chiroptera</taxon>
        <taxon>Yinpterochiroptera</taxon>
        <taxon>Pteropodoidea</taxon>
        <taxon>Pteropodidae</taxon>
        <taxon>Rousettinae</taxon>
        <taxon>Rousettus</taxon>
    </lineage>
</organism>
<sequence length="167" mass="18354">MSSTNKVVTPLNSAFSVDTFFSVLLRKSKPSVVFQGKETLTPDFSAGREVRTVMSGAPSAFQGEVVGLEYSGDMPQPAWYSVMDLSINLGLSEALNLCLLPQHLLVWPETCATRPDSSQDLHCERRALRSSVRHLAVNFSKHFQSLVPPGEVKEPPNVFTDFGLTLL</sequence>
<evidence type="ECO:0000313" key="2">
    <source>
        <dbReference type="Proteomes" id="UP000593571"/>
    </source>
</evidence>
<dbReference type="Proteomes" id="UP000593571">
    <property type="component" value="Unassembled WGS sequence"/>
</dbReference>
<evidence type="ECO:0000313" key="1">
    <source>
        <dbReference type="EMBL" id="KAF6405085.1"/>
    </source>
</evidence>
<proteinExistence type="predicted"/>
<gene>
    <name evidence="1" type="ORF">HJG63_009396</name>
</gene>
<dbReference type="AlphaFoldDB" id="A0A7J8C2J5"/>
<name>A0A7J8C2J5_ROUAE</name>